<feature type="transmembrane region" description="Helical" evidence="1">
    <location>
        <begin position="144"/>
        <end position="163"/>
    </location>
</feature>
<dbReference type="GeneID" id="9346395"/>
<evidence type="ECO:0000313" key="3">
    <source>
        <dbReference type="EMBL" id="ADI73671.1"/>
    </source>
</evidence>
<gene>
    <name evidence="3" type="ordered locus">Metev_0771</name>
</gene>
<evidence type="ECO:0000259" key="2">
    <source>
        <dbReference type="Pfam" id="PF09843"/>
    </source>
</evidence>
<keyword evidence="1" id="KW-0812">Transmembrane</keyword>
<name>D7E747_METEZ</name>
<dbReference type="STRING" id="644295.Metev_0771"/>
<feature type="transmembrane region" description="Helical" evidence="1">
    <location>
        <begin position="524"/>
        <end position="550"/>
    </location>
</feature>
<keyword evidence="1" id="KW-1133">Transmembrane helix</keyword>
<dbReference type="InterPro" id="IPR019204">
    <property type="entry name" value="DUF2070_membrane"/>
</dbReference>
<dbReference type="EMBL" id="CP002069">
    <property type="protein sequence ID" value="ADI73671.1"/>
    <property type="molecule type" value="Genomic_DNA"/>
</dbReference>
<organism evidence="3 4">
    <name type="scientific">Methanohalobium evestigatum (strain ATCC BAA-1072 / DSM 3721 / NBRC 107634 / OCM 161 / Z-7303)</name>
    <dbReference type="NCBI Taxonomy" id="644295"/>
    <lineage>
        <taxon>Archaea</taxon>
        <taxon>Methanobacteriati</taxon>
        <taxon>Methanobacteriota</taxon>
        <taxon>Stenosarchaea group</taxon>
        <taxon>Methanomicrobia</taxon>
        <taxon>Methanosarcinales</taxon>
        <taxon>Methanosarcinaceae</taxon>
        <taxon>Methanohalobium</taxon>
    </lineage>
</organism>
<feature type="transmembrane region" description="Helical" evidence="1">
    <location>
        <begin position="85"/>
        <end position="104"/>
    </location>
</feature>
<dbReference type="Pfam" id="PF09843">
    <property type="entry name" value="DUF2070"/>
    <property type="match status" value="1"/>
</dbReference>
<proteinExistence type="predicted"/>
<keyword evidence="1" id="KW-0472">Membrane</keyword>
<dbReference type="AlphaFoldDB" id="D7E747"/>
<feature type="transmembrane region" description="Helical" evidence="1">
    <location>
        <begin position="116"/>
        <end position="137"/>
    </location>
</feature>
<reference evidence="3 4" key="1">
    <citation type="submission" date="2010-06" db="EMBL/GenBank/DDBJ databases">
        <title>Complete sequence chromosome of Methanohalobium evestigatum Z-7303.</title>
        <authorList>
            <consortium name="US DOE Joint Genome Institute"/>
            <person name="Lucas S."/>
            <person name="Copeland A."/>
            <person name="Lapidus A."/>
            <person name="Cheng J.-F."/>
            <person name="Bruce D."/>
            <person name="Goodwin L."/>
            <person name="Pitluck S."/>
            <person name="Saunders E."/>
            <person name="Detter J.C."/>
            <person name="Han C."/>
            <person name="Tapia R."/>
            <person name="Land M."/>
            <person name="Hauser L."/>
            <person name="Kyrpides N."/>
            <person name="Mikhailova N."/>
            <person name="Sieprawska-Lupa M."/>
            <person name="Whitman W.B."/>
            <person name="Anderson I."/>
            <person name="Woyke T."/>
        </authorList>
    </citation>
    <scope>NUCLEOTIDE SEQUENCE [LARGE SCALE GENOMIC DNA]</scope>
    <source>
        <strain evidence="4">ATCC BAA-1072 / DSM 3721 / NBRC 107634 / OCM 161 / Z-7303</strain>
    </source>
</reference>
<accession>D7E747</accession>
<dbReference type="HOGENOM" id="CLU_494021_0_0_2"/>
<protein>
    <submittedName>
        <fullName evidence="3">Membrane protein-like protein</fullName>
    </submittedName>
</protein>
<feature type="transmembrane region" description="Helical" evidence="1">
    <location>
        <begin position="50"/>
        <end position="73"/>
    </location>
</feature>
<feature type="transmembrane region" description="Helical" evidence="1">
    <location>
        <begin position="21"/>
        <end position="44"/>
    </location>
</feature>
<sequence length="551" mass="62232">MSDNIDVFKNIIFSVPSLKRVVEALIVTGAIYGVLINLSISYLSAVPLNLYYIIITALFMFIIPALVSGELYYQFLPEYPRKWGYFLTLFNEFVLFVYGMILTFSAESGFISAWNIFWIAIITIFLTSLLVLVGTLGYKYIKRISILGMVQPLMIVSAFHLSIGKSLEITVTTYIERIGLLFLAGIMLLLTFFLAEYLISTNVNVSAIKLSSGLLQKRQEVLNLGYSSRPDVQTLEIENENSSTTIAVPWIHPGPLEGFGGGRASTDLINHLNENGSGFFFHVPSTHKCDPVNPDDIYKIIKALNKPTKSSTASKLVKESYPEHKLTFYGRKLGDKKLVYMEAENYGDYEISVFRDLIDLENVMIIDLHNHERNKEPDPQLLYGTDEAEIFREKLLKFLDKLEGLKTSDYQVGYCTNTIGTPKFALIENVDGQKTLLFGTEGNGISEKMDEVRQNLKDSYDEILIFTTDTHSSIHNMISNKHVETDELYEVINKASKNVSNGSAGFTNNKSESMKLLKDDYLGLAYSINILVRLFPLSLLLLYIVLILWIL</sequence>
<dbReference type="OrthoDB" id="8914at2157"/>
<dbReference type="RefSeq" id="WP_013194239.1">
    <property type="nucleotide sequence ID" value="NC_014253.1"/>
</dbReference>
<dbReference type="KEGG" id="mev:Metev_0771"/>
<evidence type="ECO:0000256" key="1">
    <source>
        <dbReference type="SAM" id="Phobius"/>
    </source>
</evidence>
<dbReference type="Proteomes" id="UP000000391">
    <property type="component" value="Chromosome"/>
</dbReference>
<keyword evidence="4" id="KW-1185">Reference proteome</keyword>
<feature type="transmembrane region" description="Helical" evidence="1">
    <location>
        <begin position="178"/>
        <end position="199"/>
    </location>
</feature>
<evidence type="ECO:0000313" key="4">
    <source>
        <dbReference type="Proteomes" id="UP000000391"/>
    </source>
</evidence>
<feature type="domain" description="DUF2070" evidence="2">
    <location>
        <begin position="9"/>
        <end position="548"/>
    </location>
</feature>